<protein>
    <submittedName>
        <fullName evidence="1">Uncharacterized protein</fullName>
    </submittedName>
</protein>
<evidence type="ECO:0000313" key="1">
    <source>
        <dbReference type="EMBL" id="NCA57614.1"/>
    </source>
</evidence>
<comment type="caution">
    <text evidence="1">The sequence shown here is derived from an EMBL/GenBank/DDBJ whole genome shotgun (WGS) entry which is preliminary data.</text>
</comment>
<name>A0A6B2EY95_KLEPN</name>
<reference evidence="1" key="1">
    <citation type="submission" date="2017-10" db="EMBL/GenBank/DDBJ databases">
        <title>Draft genome sequences of three KPC-producing Klebsiella pneumoniae Sequence-Type 15, 258 and 309, isolated from a hospital in Argentina.</title>
        <authorList>
            <person name="Nievas J."/>
            <person name="Smayevsky J."/>
            <person name="Pin Viso N."/>
            <person name="Vera P."/>
            <person name="Nicola F."/>
            <person name="Aballay D."/>
            <person name="Farber M."/>
        </authorList>
    </citation>
    <scope>NUCLEOTIDE SEQUENCE</scope>
    <source>
        <strain evidence="1">KN-ST309</strain>
    </source>
</reference>
<sequence length="141" mass="15463">MFPVAGFVFFLKRSPGRQIALKRRSGKALAVTRHKIGSAPAVLARRRCACAGLRDCVVFPIAGFVFFLKRSPGRQIALKRRSGKALAVTRHKSGSAPAVLARRRCACAGLRDCVMFPVAGFVFLECCPGYKWQGNVGRVRR</sequence>
<organism evidence="1">
    <name type="scientific">Klebsiella pneumoniae</name>
    <dbReference type="NCBI Taxonomy" id="573"/>
    <lineage>
        <taxon>Bacteria</taxon>
        <taxon>Pseudomonadati</taxon>
        <taxon>Pseudomonadota</taxon>
        <taxon>Gammaproteobacteria</taxon>
        <taxon>Enterobacterales</taxon>
        <taxon>Enterobacteriaceae</taxon>
        <taxon>Klebsiella/Raoultella group</taxon>
        <taxon>Klebsiella</taxon>
        <taxon>Klebsiella pneumoniae complex</taxon>
    </lineage>
</organism>
<proteinExistence type="predicted"/>
<gene>
    <name evidence="1" type="ORF">CRN12_13305</name>
</gene>
<dbReference type="AlphaFoldDB" id="A0A6B2EY95"/>
<dbReference type="EMBL" id="PDFF01000051">
    <property type="protein sequence ID" value="NCA57614.1"/>
    <property type="molecule type" value="Genomic_DNA"/>
</dbReference>
<accession>A0A6B2EY95</accession>